<feature type="region of interest" description="Disordered" evidence="1">
    <location>
        <begin position="23"/>
        <end position="51"/>
    </location>
</feature>
<evidence type="ECO:0000256" key="1">
    <source>
        <dbReference type="SAM" id="MobiDB-lite"/>
    </source>
</evidence>
<keyword evidence="2" id="KW-0732">Signal</keyword>
<dbReference type="Pfam" id="PF03109">
    <property type="entry name" value="ABC1"/>
    <property type="match status" value="1"/>
</dbReference>
<proteinExistence type="predicted"/>
<keyword evidence="5" id="KW-1185">Reference proteome</keyword>
<accession>A0ABD3NR28</accession>
<evidence type="ECO:0000313" key="5">
    <source>
        <dbReference type="Proteomes" id="UP001530400"/>
    </source>
</evidence>
<feature type="chain" id="PRO_5044812175" description="ABC1 atypical kinase-like domain-containing protein" evidence="2">
    <location>
        <begin position="20"/>
        <end position="519"/>
    </location>
</feature>
<dbReference type="AlphaFoldDB" id="A0ABD3NR28"/>
<name>A0ABD3NR28_9STRA</name>
<dbReference type="SUPFAM" id="SSF56112">
    <property type="entry name" value="Protein kinase-like (PK-like)"/>
    <property type="match status" value="1"/>
</dbReference>
<organism evidence="4 5">
    <name type="scientific">Cyclotella atomus</name>
    <dbReference type="NCBI Taxonomy" id="382360"/>
    <lineage>
        <taxon>Eukaryota</taxon>
        <taxon>Sar</taxon>
        <taxon>Stramenopiles</taxon>
        <taxon>Ochrophyta</taxon>
        <taxon>Bacillariophyta</taxon>
        <taxon>Coscinodiscophyceae</taxon>
        <taxon>Thalassiosirophycidae</taxon>
        <taxon>Stephanodiscales</taxon>
        <taxon>Stephanodiscaceae</taxon>
        <taxon>Cyclotella</taxon>
    </lineage>
</organism>
<dbReference type="PANTHER" id="PTHR43173">
    <property type="entry name" value="ABC1 FAMILY PROTEIN"/>
    <property type="match status" value="1"/>
</dbReference>
<evidence type="ECO:0000313" key="4">
    <source>
        <dbReference type="EMBL" id="KAL3778550.1"/>
    </source>
</evidence>
<sequence length="519" mass="56970">MKHSVAALIIAFSAASTSAFAPVSTAPSRTSHLKSTRSSTVTSRPKRTIRDRSPEETISLVRDITQAALEAGPRAAPSRTLQAYIAISRTLQDFSPLSPLIRGQQAENFSAPVALRKLFERLGATYIKLGQFVASSPSLFPKEYVLEFQKCLDSTEPLEWNVVKDIIENETGPISKNFASIETTPLASASIAQVHAAKLKTGEDVVIKVQKPRIDELLKADLNFIYIASRLLEFLQPDFERTSLSAVAGDIKSSMLEELDFQKEANNIEEFRDFLVTQGLDDVATAPDVYRSLTTKKVLTMERLRGVSMVDAESISSITNDPESVIITALNTWTMSVMNMPWFHADVHSGNLLVLEDGRVGFIDFGMVGRVGEKTFKAVSELSTSMAMGDYEGMAKALLNMGATDDNVDVHKFGRDIEQVMRDMAKVQPDIASVGISGDGTVQAAISFDEDEITNMLLRIVEVTEDNGLKLPREFGLLVKQSLYFDRYLKILAPGLDIASDSRMIALESGVGNVKVEML</sequence>
<reference evidence="4 5" key="1">
    <citation type="submission" date="2024-10" db="EMBL/GenBank/DDBJ databases">
        <title>Updated reference genomes for cyclostephanoid diatoms.</title>
        <authorList>
            <person name="Roberts W.R."/>
            <person name="Alverson A.J."/>
        </authorList>
    </citation>
    <scope>NUCLEOTIDE SEQUENCE [LARGE SCALE GENOMIC DNA]</scope>
    <source>
        <strain evidence="4 5">AJA010-31</strain>
    </source>
</reference>
<comment type="caution">
    <text evidence="4">The sequence shown here is derived from an EMBL/GenBank/DDBJ whole genome shotgun (WGS) entry which is preliminary data.</text>
</comment>
<dbReference type="InterPro" id="IPR004147">
    <property type="entry name" value="ABC1_dom"/>
</dbReference>
<dbReference type="InterPro" id="IPR051130">
    <property type="entry name" value="Mito_struct-func_regulator"/>
</dbReference>
<feature type="domain" description="ABC1 atypical kinase-like" evidence="3">
    <location>
        <begin position="153"/>
        <end position="397"/>
    </location>
</feature>
<feature type="signal peptide" evidence="2">
    <location>
        <begin position="1"/>
        <end position="19"/>
    </location>
</feature>
<protein>
    <recommendedName>
        <fullName evidence="3">ABC1 atypical kinase-like domain-containing protein</fullName>
    </recommendedName>
</protein>
<dbReference type="Proteomes" id="UP001530400">
    <property type="component" value="Unassembled WGS sequence"/>
</dbReference>
<evidence type="ECO:0000256" key="2">
    <source>
        <dbReference type="SAM" id="SignalP"/>
    </source>
</evidence>
<evidence type="ECO:0000259" key="3">
    <source>
        <dbReference type="Pfam" id="PF03109"/>
    </source>
</evidence>
<dbReference type="CDD" id="cd05121">
    <property type="entry name" value="ABC1_ADCK3-like"/>
    <property type="match status" value="1"/>
</dbReference>
<dbReference type="InterPro" id="IPR011009">
    <property type="entry name" value="Kinase-like_dom_sf"/>
</dbReference>
<dbReference type="PANTHER" id="PTHR43173:SF22">
    <property type="entry name" value="OS07G0227800 PROTEIN"/>
    <property type="match status" value="1"/>
</dbReference>
<gene>
    <name evidence="4" type="ORF">ACHAWO_012038</name>
</gene>
<dbReference type="EMBL" id="JALLPJ020000980">
    <property type="protein sequence ID" value="KAL3778550.1"/>
    <property type="molecule type" value="Genomic_DNA"/>
</dbReference>